<sequence>MKSAKHYLWCICLFCHLIFQSSCENHKESFHDIEQTLKIEKIRNPNELLMSFHQDAIFVLHNFRTQLDIYKENKLDSAIQLVEMKETYAGFEIKGQYVSKLNYFDSETLAILKISPNEFHFIDTENPYNVKVLTIDIPSTEFISDFTKFDNNHLIITTFVFEKLNQSKTYLYNIKTQTSKLLFEETLEHPVAEFVQVLVEGDKFHLLNPYYQLLLTIDKKGKLISKRKFSVPEEINYNFTENKRYATMEEYAKAEVDLQEYTRVMDFTLYNDQLLLIVTQHSDRKTLSRHLIKCALDDTPTAVLIDIQHMPVHFGPNNHLFNYFEKDSLQYIEITPLSSVF</sequence>
<keyword evidence="2" id="KW-1185">Reference proteome</keyword>
<gene>
    <name evidence="1" type="ORF">BC751_0045</name>
</gene>
<name>A0A4Q7P4G0_9BACT</name>
<accession>A0A4Q7P4G0</accession>
<dbReference type="EMBL" id="SGXG01000001">
    <property type="protein sequence ID" value="RZS94547.1"/>
    <property type="molecule type" value="Genomic_DNA"/>
</dbReference>
<dbReference type="RefSeq" id="WP_130273785.1">
    <property type="nucleotide sequence ID" value="NZ_SGXG01000001.1"/>
</dbReference>
<dbReference type="Proteomes" id="UP000292209">
    <property type="component" value="Unassembled WGS sequence"/>
</dbReference>
<dbReference type="AlphaFoldDB" id="A0A4Q7P4G0"/>
<dbReference type="OrthoDB" id="833452at2"/>
<organism evidence="1 2">
    <name type="scientific">Cecembia calidifontis</name>
    <dbReference type="NCBI Taxonomy" id="1187080"/>
    <lineage>
        <taxon>Bacteria</taxon>
        <taxon>Pseudomonadati</taxon>
        <taxon>Bacteroidota</taxon>
        <taxon>Cytophagia</taxon>
        <taxon>Cytophagales</taxon>
        <taxon>Cyclobacteriaceae</taxon>
        <taxon>Cecembia</taxon>
    </lineage>
</organism>
<protein>
    <submittedName>
        <fullName evidence="1">Uncharacterized protein</fullName>
    </submittedName>
</protein>
<evidence type="ECO:0000313" key="1">
    <source>
        <dbReference type="EMBL" id="RZS94547.1"/>
    </source>
</evidence>
<comment type="caution">
    <text evidence="1">The sequence shown here is derived from an EMBL/GenBank/DDBJ whole genome shotgun (WGS) entry which is preliminary data.</text>
</comment>
<evidence type="ECO:0000313" key="2">
    <source>
        <dbReference type="Proteomes" id="UP000292209"/>
    </source>
</evidence>
<reference evidence="1 2" key="1">
    <citation type="submission" date="2019-02" db="EMBL/GenBank/DDBJ databases">
        <title>Genomic Encyclopedia of Archaeal and Bacterial Type Strains, Phase II (KMG-II): from individual species to whole genera.</title>
        <authorList>
            <person name="Goeker M."/>
        </authorList>
    </citation>
    <scope>NUCLEOTIDE SEQUENCE [LARGE SCALE GENOMIC DNA]</scope>
    <source>
        <strain evidence="1 2">DSM 21411</strain>
    </source>
</reference>
<proteinExistence type="predicted"/>